<evidence type="ECO:0008006" key="3">
    <source>
        <dbReference type="Google" id="ProtNLM"/>
    </source>
</evidence>
<reference evidence="2" key="1">
    <citation type="submission" date="2018-05" db="EMBL/GenBank/DDBJ databases">
        <authorList>
            <person name="Lanie J.A."/>
            <person name="Ng W.-L."/>
            <person name="Kazmierczak K.M."/>
            <person name="Andrzejewski T.M."/>
            <person name="Davidsen T.M."/>
            <person name="Wayne K.J."/>
            <person name="Tettelin H."/>
            <person name="Glass J.I."/>
            <person name="Rusch D."/>
            <person name="Podicherti R."/>
            <person name="Tsui H.-C.T."/>
            <person name="Winkler M.E."/>
        </authorList>
    </citation>
    <scope>NUCLEOTIDE SEQUENCE</scope>
</reference>
<dbReference type="InterPro" id="IPR046162">
    <property type="entry name" value="DUF6164"/>
</dbReference>
<evidence type="ECO:0000256" key="1">
    <source>
        <dbReference type="SAM" id="Phobius"/>
    </source>
</evidence>
<keyword evidence="1" id="KW-0812">Transmembrane</keyword>
<sequence length="119" mass="14090">MAKLLFKMRNVLDDEAQDVRELLEDNKIDYFETFAGHWGVSLPAIWVKNDDQHEIARSLLDKYQAERTAKIREEYELSLRQGKVKSMWHNFLETPIKFVVYMGLVGLVLYLSLQFFLSF</sequence>
<feature type="transmembrane region" description="Helical" evidence="1">
    <location>
        <begin position="98"/>
        <end position="117"/>
    </location>
</feature>
<keyword evidence="1" id="KW-0472">Membrane</keyword>
<evidence type="ECO:0000313" key="2">
    <source>
        <dbReference type="EMBL" id="SUZ65527.1"/>
    </source>
</evidence>
<keyword evidence="1" id="KW-1133">Transmembrane helix</keyword>
<organism evidence="2">
    <name type="scientific">marine metagenome</name>
    <dbReference type="NCBI Taxonomy" id="408172"/>
    <lineage>
        <taxon>unclassified sequences</taxon>
        <taxon>metagenomes</taxon>
        <taxon>ecological metagenomes</taxon>
    </lineage>
</organism>
<dbReference type="AlphaFoldDB" id="A0A381PH41"/>
<name>A0A381PH41_9ZZZZ</name>
<proteinExistence type="predicted"/>
<accession>A0A381PH41</accession>
<protein>
    <recommendedName>
        <fullName evidence="3">DUF2007 domain-containing protein</fullName>
    </recommendedName>
</protein>
<dbReference type="Pfam" id="PF19661">
    <property type="entry name" value="DUF6164"/>
    <property type="match status" value="1"/>
</dbReference>
<gene>
    <name evidence="2" type="ORF">METZ01_LOCUS18381</name>
</gene>
<dbReference type="EMBL" id="UINC01000961">
    <property type="protein sequence ID" value="SUZ65527.1"/>
    <property type="molecule type" value="Genomic_DNA"/>
</dbReference>